<organism evidence="2 3">
    <name type="scientific">Ginsengibacter hankyongi</name>
    <dbReference type="NCBI Taxonomy" id="2607284"/>
    <lineage>
        <taxon>Bacteria</taxon>
        <taxon>Pseudomonadati</taxon>
        <taxon>Bacteroidota</taxon>
        <taxon>Chitinophagia</taxon>
        <taxon>Chitinophagales</taxon>
        <taxon>Chitinophagaceae</taxon>
        <taxon>Ginsengibacter</taxon>
    </lineage>
</organism>
<gene>
    <name evidence="2" type="ORF">FW778_04765</name>
</gene>
<evidence type="ECO:0000313" key="3">
    <source>
        <dbReference type="Proteomes" id="UP000326903"/>
    </source>
</evidence>
<dbReference type="GO" id="GO:0043565">
    <property type="term" value="F:sequence-specific DNA binding"/>
    <property type="evidence" value="ECO:0007669"/>
    <property type="project" value="InterPro"/>
</dbReference>
<dbReference type="InterPro" id="IPR036388">
    <property type="entry name" value="WH-like_DNA-bd_sf"/>
</dbReference>
<dbReference type="InterPro" id="IPR051839">
    <property type="entry name" value="RD_transcriptional_regulator"/>
</dbReference>
<sequence length="184" mass="21143">MEQLEGLPQEGRYHAKGNYDRRFIVEVTKEIEEGLPFQAACTKYNLNKQSVRRWLTDPGFRHVKTKRRNFSVQDKRSIVRAIKSEGLNYKEAAIAYQISVKAIQNWEKEFAAENAELGSCNQETLNKKKTEQPASMNSEQVQQLRQQLAEAQLKIAALNTLIDVAEQQLKIDIRKKHGARQSGK</sequence>
<dbReference type="InterPro" id="IPR010921">
    <property type="entry name" value="Trp_repressor/repl_initiator"/>
</dbReference>
<dbReference type="AlphaFoldDB" id="A0A5J5IK06"/>
<dbReference type="PANTHER" id="PTHR33215">
    <property type="entry name" value="PROTEIN DISTAL ANTENNA"/>
    <property type="match status" value="1"/>
</dbReference>
<evidence type="ECO:0000256" key="1">
    <source>
        <dbReference type="SAM" id="Coils"/>
    </source>
</evidence>
<dbReference type="SUPFAM" id="SSF48295">
    <property type="entry name" value="TrpR-like"/>
    <property type="match status" value="1"/>
</dbReference>
<proteinExistence type="predicted"/>
<dbReference type="Proteomes" id="UP000326903">
    <property type="component" value="Unassembled WGS sequence"/>
</dbReference>
<keyword evidence="3" id="KW-1185">Reference proteome</keyword>
<comment type="caution">
    <text evidence="2">The sequence shown here is derived from an EMBL/GenBank/DDBJ whole genome shotgun (WGS) entry which is preliminary data.</text>
</comment>
<name>A0A5J5IK06_9BACT</name>
<dbReference type="RefSeq" id="WP_150413463.1">
    <property type="nucleotide sequence ID" value="NZ_VYQF01000001.1"/>
</dbReference>
<accession>A0A5J5IK06</accession>
<protein>
    <submittedName>
        <fullName evidence="2">Transposase</fullName>
    </submittedName>
</protein>
<keyword evidence="1" id="KW-0175">Coiled coil</keyword>
<dbReference type="Gene3D" id="1.10.10.10">
    <property type="entry name" value="Winged helix-like DNA-binding domain superfamily/Winged helix DNA-binding domain"/>
    <property type="match status" value="1"/>
</dbReference>
<evidence type="ECO:0000313" key="2">
    <source>
        <dbReference type="EMBL" id="KAA9041350.1"/>
    </source>
</evidence>
<feature type="coiled-coil region" evidence="1">
    <location>
        <begin position="103"/>
        <end position="168"/>
    </location>
</feature>
<dbReference type="EMBL" id="VYQF01000001">
    <property type="protein sequence ID" value="KAA9041350.1"/>
    <property type="molecule type" value="Genomic_DNA"/>
</dbReference>
<reference evidence="2 3" key="1">
    <citation type="submission" date="2019-09" db="EMBL/GenBank/DDBJ databases">
        <title>Draft genome sequence of Ginsengibacter sp. BR5-29.</title>
        <authorList>
            <person name="Im W.-T."/>
        </authorList>
    </citation>
    <scope>NUCLEOTIDE SEQUENCE [LARGE SCALE GENOMIC DNA]</scope>
    <source>
        <strain evidence="2 3">BR5-29</strain>
    </source>
</reference>
<dbReference type="PANTHER" id="PTHR33215:SF13">
    <property type="entry name" value="PROTEIN DISTAL ANTENNA"/>
    <property type="match status" value="1"/>
</dbReference>